<evidence type="ECO:0008006" key="3">
    <source>
        <dbReference type="Google" id="ProtNLM"/>
    </source>
</evidence>
<organism evidence="1 2">
    <name type="scientific">Gilliamella apicola</name>
    <dbReference type="NCBI Taxonomy" id="1196095"/>
    <lineage>
        <taxon>Bacteria</taxon>
        <taxon>Pseudomonadati</taxon>
        <taxon>Pseudomonadota</taxon>
        <taxon>Gammaproteobacteria</taxon>
        <taxon>Orbales</taxon>
        <taxon>Orbaceae</taxon>
        <taxon>Gilliamella</taxon>
    </lineage>
</organism>
<dbReference type="Proteomes" id="UP000319483">
    <property type="component" value="Unassembled WGS sequence"/>
</dbReference>
<protein>
    <recommendedName>
        <fullName evidence="3">Lipoprotein</fullName>
    </recommendedName>
</protein>
<dbReference type="AlphaFoldDB" id="A0A556SAN1"/>
<dbReference type="RefSeq" id="WP_144092441.1">
    <property type="nucleotide sequence ID" value="NZ_VMHM01000012.1"/>
</dbReference>
<reference evidence="1 2" key="1">
    <citation type="submission" date="2019-07" db="EMBL/GenBank/DDBJ databases">
        <title>Gilliamella genomes.</title>
        <authorList>
            <person name="Zheng H."/>
        </authorList>
    </citation>
    <scope>NUCLEOTIDE SEQUENCE [LARGE SCALE GENOMIC DNA]</scope>
    <source>
        <strain evidence="1 2">W8127</strain>
    </source>
</reference>
<evidence type="ECO:0000313" key="2">
    <source>
        <dbReference type="Proteomes" id="UP000319483"/>
    </source>
</evidence>
<comment type="caution">
    <text evidence="1">The sequence shown here is derived from an EMBL/GenBank/DDBJ whole genome shotgun (WGS) entry which is preliminary data.</text>
</comment>
<evidence type="ECO:0000313" key="1">
    <source>
        <dbReference type="EMBL" id="TSJ98211.1"/>
    </source>
</evidence>
<gene>
    <name evidence="1" type="ORF">FPQ15_09865</name>
</gene>
<dbReference type="EMBL" id="VMHM01000012">
    <property type="protein sequence ID" value="TSJ98211.1"/>
    <property type="molecule type" value="Genomic_DNA"/>
</dbReference>
<proteinExistence type="predicted"/>
<sequence length="130" mass="14704">MKKLRYHLMLIIGLFLTTVLSGCFCMEKREVRPKSLPNATLGNPYYAKIEVFGGVVIDRSFFYHIKPEKSGLELSPTDFGTEYVSYNDLEVKGTPKVSGIISIELSGRTYGTMSCRGNKFNKTYTIKVEE</sequence>
<dbReference type="PROSITE" id="PS51257">
    <property type="entry name" value="PROKAR_LIPOPROTEIN"/>
    <property type="match status" value="1"/>
</dbReference>
<name>A0A556SAN1_9GAMM</name>
<accession>A0A556SAN1</accession>